<gene>
    <name evidence="1" type="ORF">JYB87_11830</name>
</gene>
<name>A0ABX7QNC5_9GAMM</name>
<evidence type="ECO:0000313" key="1">
    <source>
        <dbReference type="EMBL" id="QSX32456.1"/>
    </source>
</evidence>
<proteinExistence type="predicted"/>
<keyword evidence="2" id="KW-1185">Reference proteome</keyword>
<dbReference type="EMBL" id="CP071503">
    <property type="protein sequence ID" value="QSX32456.1"/>
    <property type="molecule type" value="Genomic_DNA"/>
</dbReference>
<reference evidence="1 2" key="1">
    <citation type="submission" date="2021-03" db="EMBL/GenBank/DDBJ databases">
        <title>Novel species identification of genus Shewanella.</title>
        <authorList>
            <person name="Liu G."/>
            <person name="Zhang Q."/>
        </authorList>
    </citation>
    <scope>NUCLEOTIDE SEQUENCE [LARGE SCALE GENOMIC DNA]</scope>
    <source>
        <strain evidence="1 2">FJAT-51800</strain>
    </source>
</reference>
<evidence type="ECO:0000313" key="2">
    <source>
        <dbReference type="Proteomes" id="UP000662770"/>
    </source>
</evidence>
<dbReference type="RefSeq" id="WP_207353700.1">
    <property type="nucleotide sequence ID" value="NZ_CP071503.1"/>
</dbReference>
<sequence>MFKLVDRITGLCWPVTVRVPVNGGKVEEQEFTAVFNLLSQDEYEQALQSAKDDAEFISKFMTNWEGLVDDQGKEVKFTVAKLRKACGYPFFRQAIIKAYNEAVQGAAAKN</sequence>
<organism evidence="1 2">
    <name type="scientific">Shewanella avicenniae</name>
    <dbReference type="NCBI Taxonomy" id="2814294"/>
    <lineage>
        <taxon>Bacteria</taxon>
        <taxon>Pseudomonadati</taxon>
        <taxon>Pseudomonadota</taxon>
        <taxon>Gammaproteobacteria</taxon>
        <taxon>Alteromonadales</taxon>
        <taxon>Shewanellaceae</taxon>
        <taxon>Shewanella</taxon>
    </lineage>
</organism>
<accession>A0ABX7QNC5</accession>
<protein>
    <recommendedName>
        <fullName evidence="3">Phage tail assembly chaperone</fullName>
    </recommendedName>
</protein>
<dbReference type="Proteomes" id="UP000662770">
    <property type="component" value="Chromosome"/>
</dbReference>
<evidence type="ECO:0008006" key="3">
    <source>
        <dbReference type="Google" id="ProtNLM"/>
    </source>
</evidence>